<feature type="non-terminal residue" evidence="1">
    <location>
        <position position="1"/>
    </location>
</feature>
<evidence type="ECO:0000313" key="1">
    <source>
        <dbReference type="EMBL" id="KAI0067148.1"/>
    </source>
</evidence>
<accession>A0ACB8TFE5</accession>
<protein>
    <submittedName>
        <fullName evidence="1">Uncharacterized protein</fullName>
    </submittedName>
</protein>
<sequence length="99" mass="11078">FQGISLIHNRQTPWHQDECGRMAGIDALLTLGNYTNGTFKLPILRVSLQYNPGTLVLVAGRTFAHEVGEWAPGGNRLCLVHFTHDDVLNEFDIPHPPIF</sequence>
<gene>
    <name evidence="1" type="ORF">BV25DRAFT_1776593</name>
</gene>
<dbReference type="Proteomes" id="UP000814140">
    <property type="component" value="Unassembled WGS sequence"/>
</dbReference>
<reference evidence="1" key="2">
    <citation type="journal article" date="2022" name="New Phytol.">
        <title>Evolutionary transition to the ectomycorrhizal habit in the genomes of a hyperdiverse lineage of mushroom-forming fungi.</title>
        <authorList>
            <person name="Looney B."/>
            <person name="Miyauchi S."/>
            <person name="Morin E."/>
            <person name="Drula E."/>
            <person name="Courty P.E."/>
            <person name="Kohler A."/>
            <person name="Kuo A."/>
            <person name="LaButti K."/>
            <person name="Pangilinan J."/>
            <person name="Lipzen A."/>
            <person name="Riley R."/>
            <person name="Andreopoulos W."/>
            <person name="He G."/>
            <person name="Johnson J."/>
            <person name="Nolan M."/>
            <person name="Tritt A."/>
            <person name="Barry K.W."/>
            <person name="Grigoriev I.V."/>
            <person name="Nagy L.G."/>
            <person name="Hibbett D."/>
            <person name="Henrissat B."/>
            <person name="Matheny P.B."/>
            <person name="Labbe J."/>
            <person name="Martin F.M."/>
        </authorList>
    </citation>
    <scope>NUCLEOTIDE SEQUENCE</scope>
    <source>
        <strain evidence="1">HHB10654</strain>
    </source>
</reference>
<feature type="non-terminal residue" evidence="1">
    <location>
        <position position="99"/>
    </location>
</feature>
<keyword evidence="2" id="KW-1185">Reference proteome</keyword>
<proteinExistence type="predicted"/>
<organism evidence="1 2">
    <name type="scientific">Artomyces pyxidatus</name>
    <dbReference type="NCBI Taxonomy" id="48021"/>
    <lineage>
        <taxon>Eukaryota</taxon>
        <taxon>Fungi</taxon>
        <taxon>Dikarya</taxon>
        <taxon>Basidiomycota</taxon>
        <taxon>Agaricomycotina</taxon>
        <taxon>Agaricomycetes</taxon>
        <taxon>Russulales</taxon>
        <taxon>Auriscalpiaceae</taxon>
        <taxon>Artomyces</taxon>
    </lineage>
</organism>
<dbReference type="EMBL" id="MU277191">
    <property type="protein sequence ID" value="KAI0067148.1"/>
    <property type="molecule type" value="Genomic_DNA"/>
</dbReference>
<reference evidence="1" key="1">
    <citation type="submission" date="2021-03" db="EMBL/GenBank/DDBJ databases">
        <authorList>
            <consortium name="DOE Joint Genome Institute"/>
            <person name="Ahrendt S."/>
            <person name="Looney B.P."/>
            <person name="Miyauchi S."/>
            <person name="Morin E."/>
            <person name="Drula E."/>
            <person name="Courty P.E."/>
            <person name="Chicoki N."/>
            <person name="Fauchery L."/>
            <person name="Kohler A."/>
            <person name="Kuo A."/>
            <person name="Labutti K."/>
            <person name="Pangilinan J."/>
            <person name="Lipzen A."/>
            <person name="Riley R."/>
            <person name="Andreopoulos W."/>
            <person name="He G."/>
            <person name="Johnson J."/>
            <person name="Barry K.W."/>
            <person name="Grigoriev I.V."/>
            <person name="Nagy L."/>
            <person name="Hibbett D."/>
            <person name="Henrissat B."/>
            <person name="Matheny P.B."/>
            <person name="Labbe J."/>
            <person name="Martin F."/>
        </authorList>
    </citation>
    <scope>NUCLEOTIDE SEQUENCE</scope>
    <source>
        <strain evidence="1">HHB10654</strain>
    </source>
</reference>
<evidence type="ECO:0000313" key="2">
    <source>
        <dbReference type="Proteomes" id="UP000814140"/>
    </source>
</evidence>
<name>A0ACB8TFE5_9AGAM</name>
<comment type="caution">
    <text evidence="1">The sequence shown here is derived from an EMBL/GenBank/DDBJ whole genome shotgun (WGS) entry which is preliminary data.</text>
</comment>